<dbReference type="InterPro" id="IPR014001">
    <property type="entry name" value="Helicase_ATP-bd"/>
</dbReference>
<dbReference type="Pfam" id="PF00097">
    <property type="entry name" value="zf-C3HC4"/>
    <property type="match status" value="1"/>
</dbReference>
<evidence type="ECO:0000256" key="15">
    <source>
        <dbReference type="SAM" id="MobiDB-lite"/>
    </source>
</evidence>
<dbReference type="CDD" id="cd18793">
    <property type="entry name" value="SF2_C_SNF"/>
    <property type="match status" value="1"/>
</dbReference>
<evidence type="ECO:0000256" key="7">
    <source>
        <dbReference type="ARBA" id="ARBA00022771"/>
    </source>
</evidence>
<dbReference type="PROSITE" id="PS51194">
    <property type="entry name" value="HELICASE_CTER"/>
    <property type="match status" value="1"/>
</dbReference>
<keyword evidence="5" id="KW-0547">Nucleotide-binding</keyword>
<dbReference type="InterPro" id="IPR001841">
    <property type="entry name" value="Znf_RING"/>
</dbReference>
<accession>A0AAV5RQW8</accession>
<keyword evidence="9 19" id="KW-0347">Helicase</keyword>
<evidence type="ECO:0000256" key="13">
    <source>
        <dbReference type="ARBA" id="ARBA00023242"/>
    </source>
</evidence>
<evidence type="ECO:0000259" key="18">
    <source>
        <dbReference type="PROSITE" id="PS51194"/>
    </source>
</evidence>
<dbReference type="Gene3D" id="3.40.50.10810">
    <property type="entry name" value="Tandem AAA-ATPase domain"/>
    <property type="match status" value="1"/>
</dbReference>
<dbReference type="SUPFAM" id="SSF52540">
    <property type="entry name" value="P-loop containing nucleoside triphosphate hydrolases"/>
    <property type="match status" value="2"/>
</dbReference>
<evidence type="ECO:0000256" key="1">
    <source>
        <dbReference type="ARBA" id="ARBA00004123"/>
    </source>
</evidence>
<keyword evidence="20" id="KW-1185">Reference proteome</keyword>
<sequence length="1167" mass="133376">MQQQESQTGERKRFFRDDLESSENNIPFVAPILNNKDSSLFGDQAQSEKEEVRSSRISQQLASFGEQLKELIPDLSDAICSKLFEKFGNGDSAISSAVDYYFEHSKSLLMGSDDIPDIIDLSQDPKGNDDRSSSHYSSSHNLNSDPPQVIEENSTPSMMSLMTQSIQLKRKRANRQEEVSKKIKHEPTWKRFIGSLPATAMITRPTIKPLEYGSQLIMHASNTENSKSSKIYNSNGKRKVSMAHLVRILDQKSGREIGRMPEELARLIHPLIDASGVIFNLTLIYGGDRRLSVGDNFIVQLDCYLTSDIFGEYDSSSDTVDHNKKKSKWEPSSQSMVETDNELSDRFKRMGLITLFKKLRIREITDESSHLKSLEKDINEEIIDLEDDDAYDSIMSEQNDIGTEIDENETMNLNQLQNFYNVAQSTEALKNLPETTPSTDIMKLELRKYQKQGLTWMLRREGEFMKAAHSTGEETPDTTMMNPLWKQFAWPKDMSWSKQDVSDSADPSTKSLFFYGNLHTGEFSLEKPVLTTSMKGGILSDEMGLGKTISTLSLILSSPHDESLNEKQLFEQDEVSTQNPEIPYAAKTTLIVVPMSLLNQWESEFKKACNNDEMHSEIYYGGNVSNLKTFLTKTKTPPTVLITTYGIIQNEWTKFQKEGHDAKLHGGRGLFSIKFYRIVLDEGHIIRNRNTVTSKAVMQLSGSRRWVLTGTPIINRLDDMYSLVKFLRLEPWSQIGFWKQFVSVPFENKLFKQAFDVVNSIMEPVFLRRTKQMKDSNGEPLVNLPPKQIVVERLKLNEKQESLYKTLLQQAETSVRQGLAQGDLLKKYSIILVNILRLRQVCCDVRLIGAQDEMDEDLSKSNTMVDNASSVGKLIDDAEDVDDSTGFQEEEFNKAVLSLKEKHDLTDPKLSLECSICTTEPIDLNDIVFTECLHPFCRTCLTEYCDYQDMRNLDLKCPLCRNDISRKRLLTLSKNNDGTFDVVQYGRIQRNAKVASLIKHLQQLQDSSPGEQVVVFSQFSTYLDILENDLKEAIPSDQVEIYKFDGRLNLKERSTVLERFQQKDPSKQKILLLSLKAGGVGLNLTCASYAFMMDPWWSPSMEDQAVDRIHRIGQTSNVQVTRFIIEDSIEEKMLRIQERKRTIGEAMDADEDERRKRRIDEIKMLFE</sequence>
<dbReference type="InterPro" id="IPR018957">
    <property type="entry name" value="Znf_C3HC4_RING-type"/>
</dbReference>
<comment type="subcellular location">
    <subcellularLocation>
        <location evidence="1">Nucleus</location>
    </subcellularLocation>
</comment>
<dbReference type="InterPro" id="IPR017907">
    <property type="entry name" value="Znf_RING_CS"/>
</dbReference>
<feature type="domain" description="RING-type" evidence="16">
    <location>
        <begin position="914"/>
        <end position="961"/>
    </location>
</feature>
<evidence type="ECO:0000256" key="10">
    <source>
        <dbReference type="ARBA" id="ARBA00022833"/>
    </source>
</evidence>
<reference evidence="19 20" key="1">
    <citation type="journal article" date="2023" name="Elife">
        <title>Identification of key yeast species and microbe-microbe interactions impacting larval growth of Drosophila in the wild.</title>
        <authorList>
            <person name="Mure A."/>
            <person name="Sugiura Y."/>
            <person name="Maeda R."/>
            <person name="Honda K."/>
            <person name="Sakurai N."/>
            <person name="Takahashi Y."/>
            <person name="Watada M."/>
            <person name="Katoh T."/>
            <person name="Gotoh A."/>
            <person name="Gotoh Y."/>
            <person name="Taniguchi I."/>
            <person name="Nakamura K."/>
            <person name="Hayashi T."/>
            <person name="Katayama T."/>
            <person name="Uemura T."/>
            <person name="Hattori Y."/>
        </authorList>
    </citation>
    <scope>NUCLEOTIDE SEQUENCE [LARGE SCALE GENOMIC DNA]</scope>
    <source>
        <strain evidence="19 20">KH-74</strain>
    </source>
</reference>
<dbReference type="GO" id="GO:0005634">
    <property type="term" value="C:nucleus"/>
    <property type="evidence" value="ECO:0007669"/>
    <property type="project" value="UniProtKB-SubCell"/>
</dbReference>
<dbReference type="GO" id="GO:0008270">
    <property type="term" value="F:zinc ion binding"/>
    <property type="evidence" value="ECO:0007669"/>
    <property type="project" value="UniProtKB-KW"/>
</dbReference>
<dbReference type="InterPro" id="IPR014905">
    <property type="entry name" value="HIRAN"/>
</dbReference>
<organism evidence="19 20">
    <name type="scientific">Maudiozyma humilis</name>
    <name type="common">Sour dough yeast</name>
    <name type="synonym">Kazachstania humilis</name>
    <dbReference type="NCBI Taxonomy" id="51915"/>
    <lineage>
        <taxon>Eukaryota</taxon>
        <taxon>Fungi</taxon>
        <taxon>Dikarya</taxon>
        <taxon>Ascomycota</taxon>
        <taxon>Saccharomycotina</taxon>
        <taxon>Saccharomycetes</taxon>
        <taxon>Saccharomycetales</taxon>
        <taxon>Saccharomycetaceae</taxon>
        <taxon>Maudiozyma</taxon>
    </lineage>
</organism>
<dbReference type="Gene3D" id="3.40.50.300">
    <property type="entry name" value="P-loop containing nucleotide triphosphate hydrolases"/>
    <property type="match status" value="1"/>
</dbReference>
<evidence type="ECO:0000256" key="8">
    <source>
        <dbReference type="ARBA" id="ARBA00022801"/>
    </source>
</evidence>
<feature type="compositionally biased region" description="Low complexity" evidence="15">
    <location>
        <begin position="134"/>
        <end position="144"/>
    </location>
</feature>
<dbReference type="SMART" id="SM00487">
    <property type="entry name" value="DEXDc"/>
    <property type="match status" value="1"/>
</dbReference>
<proteinExistence type="inferred from homology"/>
<feature type="region of interest" description="Disordered" evidence="15">
    <location>
        <begin position="119"/>
        <end position="153"/>
    </location>
</feature>
<dbReference type="GO" id="GO:0006281">
    <property type="term" value="P:DNA repair"/>
    <property type="evidence" value="ECO:0007669"/>
    <property type="project" value="UniProtKB-KW"/>
</dbReference>
<evidence type="ECO:0000256" key="12">
    <source>
        <dbReference type="ARBA" id="ARBA00023204"/>
    </source>
</evidence>
<keyword evidence="6" id="KW-0227">DNA damage</keyword>
<evidence type="ECO:0000256" key="4">
    <source>
        <dbReference type="ARBA" id="ARBA00022723"/>
    </source>
</evidence>
<keyword evidence="11" id="KW-0067">ATP-binding</keyword>
<dbReference type="PROSITE" id="PS51192">
    <property type="entry name" value="HELICASE_ATP_BIND_1"/>
    <property type="match status" value="1"/>
</dbReference>
<evidence type="ECO:0000259" key="16">
    <source>
        <dbReference type="PROSITE" id="PS50089"/>
    </source>
</evidence>
<dbReference type="EMBL" id="BTGD01000001">
    <property type="protein sequence ID" value="GMM53657.1"/>
    <property type="molecule type" value="Genomic_DNA"/>
</dbReference>
<feature type="region of interest" description="Disordered" evidence="15">
    <location>
        <begin position="315"/>
        <end position="341"/>
    </location>
</feature>
<comment type="caution">
    <text evidence="19">The sequence shown here is derived from an EMBL/GenBank/DDBJ whole genome shotgun (WGS) entry which is preliminary data.</text>
</comment>
<evidence type="ECO:0000256" key="5">
    <source>
        <dbReference type="ARBA" id="ARBA00022741"/>
    </source>
</evidence>
<keyword evidence="7 14" id="KW-0863">Zinc-finger</keyword>
<dbReference type="SMART" id="SM00910">
    <property type="entry name" value="HIRAN"/>
    <property type="match status" value="1"/>
</dbReference>
<dbReference type="PROSITE" id="PS00518">
    <property type="entry name" value="ZF_RING_1"/>
    <property type="match status" value="1"/>
</dbReference>
<keyword evidence="8" id="KW-0378">Hydrolase</keyword>
<keyword evidence="13" id="KW-0539">Nucleus</keyword>
<evidence type="ECO:0000256" key="3">
    <source>
        <dbReference type="ARBA" id="ARBA00013412"/>
    </source>
</evidence>
<dbReference type="InterPro" id="IPR049730">
    <property type="entry name" value="SNF2/RAD54-like_C"/>
</dbReference>
<dbReference type="Pfam" id="PF00176">
    <property type="entry name" value="SNF2-rel_dom"/>
    <property type="match status" value="1"/>
</dbReference>
<dbReference type="PANTHER" id="PTHR45626:SF22">
    <property type="entry name" value="DNA REPAIR PROTEIN RAD5"/>
    <property type="match status" value="1"/>
</dbReference>
<evidence type="ECO:0000313" key="19">
    <source>
        <dbReference type="EMBL" id="GMM53657.1"/>
    </source>
</evidence>
<evidence type="ECO:0000256" key="9">
    <source>
        <dbReference type="ARBA" id="ARBA00022806"/>
    </source>
</evidence>
<dbReference type="GO" id="GO:0008094">
    <property type="term" value="F:ATP-dependent activity, acting on DNA"/>
    <property type="evidence" value="ECO:0007669"/>
    <property type="project" value="TreeGrafter"/>
</dbReference>
<comment type="similarity">
    <text evidence="2">Belongs to the SNF2/RAD54 helicase family.</text>
</comment>
<dbReference type="SMART" id="SM00490">
    <property type="entry name" value="HELICc"/>
    <property type="match status" value="1"/>
</dbReference>
<dbReference type="Proteomes" id="UP001377567">
    <property type="component" value="Unassembled WGS sequence"/>
</dbReference>
<dbReference type="SUPFAM" id="SSF57850">
    <property type="entry name" value="RING/U-box"/>
    <property type="match status" value="1"/>
</dbReference>
<dbReference type="Pfam" id="PF08797">
    <property type="entry name" value="HIRAN"/>
    <property type="match status" value="1"/>
</dbReference>
<evidence type="ECO:0000256" key="2">
    <source>
        <dbReference type="ARBA" id="ARBA00007025"/>
    </source>
</evidence>
<dbReference type="GO" id="GO:0016818">
    <property type="term" value="F:hydrolase activity, acting on acid anhydrides, in phosphorus-containing anhydrides"/>
    <property type="evidence" value="ECO:0007669"/>
    <property type="project" value="InterPro"/>
</dbReference>
<dbReference type="InterPro" id="IPR001650">
    <property type="entry name" value="Helicase_C-like"/>
</dbReference>
<dbReference type="GO" id="GO:0003676">
    <property type="term" value="F:nucleic acid binding"/>
    <property type="evidence" value="ECO:0007669"/>
    <property type="project" value="InterPro"/>
</dbReference>
<evidence type="ECO:0000256" key="14">
    <source>
        <dbReference type="PROSITE-ProRule" id="PRU00175"/>
    </source>
</evidence>
<keyword evidence="10" id="KW-0862">Zinc</keyword>
<dbReference type="InterPro" id="IPR050628">
    <property type="entry name" value="SNF2_RAD54_helicase_TF"/>
</dbReference>
<dbReference type="PANTHER" id="PTHR45626">
    <property type="entry name" value="TRANSCRIPTION TERMINATION FACTOR 2-RELATED"/>
    <property type="match status" value="1"/>
</dbReference>
<dbReference type="InterPro" id="IPR013083">
    <property type="entry name" value="Znf_RING/FYVE/PHD"/>
</dbReference>
<dbReference type="InterPro" id="IPR038718">
    <property type="entry name" value="SNF2-like_sf"/>
</dbReference>
<dbReference type="InterPro" id="IPR000330">
    <property type="entry name" value="SNF2_N"/>
</dbReference>
<dbReference type="PROSITE" id="PS50089">
    <property type="entry name" value="ZF_RING_2"/>
    <property type="match status" value="1"/>
</dbReference>
<evidence type="ECO:0000259" key="17">
    <source>
        <dbReference type="PROSITE" id="PS51192"/>
    </source>
</evidence>
<feature type="domain" description="Helicase C-terminal" evidence="18">
    <location>
        <begin position="996"/>
        <end position="1155"/>
    </location>
</feature>
<keyword evidence="4" id="KW-0479">Metal-binding</keyword>
<dbReference type="GO" id="GO:0004386">
    <property type="term" value="F:helicase activity"/>
    <property type="evidence" value="ECO:0007669"/>
    <property type="project" value="UniProtKB-KW"/>
</dbReference>
<name>A0AAV5RQW8_MAUHU</name>
<gene>
    <name evidence="19" type="ORF">DAKH74_002730</name>
</gene>
<dbReference type="CDD" id="cd18008">
    <property type="entry name" value="DEXDc_SHPRH-like"/>
    <property type="match status" value="1"/>
</dbReference>
<dbReference type="Pfam" id="PF00271">
    <property type="entry name" value="Helicase_C"/>
    <property type="match status" value="1"/>
</dbReference>
<protein>
    <recommendedName>
        <fullName evidence="3">DNA repair protein RAD5</fullName>
    </recommendedName>
</protein>
<dbReference type="Gene3D" id="3.30.40.10">
    <property type="entry name" value="Zinc/RING finger domain, C3HC4 (zinc finger)"/>
    <property type="match status" value="1"/>
</dbReference>
<feature type="domain" description="Helicase ATP-binding" evidence="17">
    <location>
        <begin position="528"/>
        <end position="730"/>
    </location>
</feature>
<evidence type="ECO:0000313" key="20">
    <source>
        <dbReference type="Proteomes" id="UP001377567"/>
    </source>
</evidence>
<dbReference type="InterPro" id="IPR027417">
    <property type="entry name" value="P-loop_NTPase"/>
</dbReference>
<dbReference type="GO" id="GO:0005524">
    <property type="term" value="F:ATP binding"/>
    <property type="evidence" value="ECO:0007669"/>
    <property type="project" value="UniProtKB-KW"/>
</dbReference>
<evidence type="ECO:0000256" key="6">
    <source>
        <dbReference type="ARBA" id="ARBA00022763"/>
    </source>
</evidence>
<dbReference type="AlphaFoldDB" id="A0AAV5RQW8"/>
<keyword evidence="12" id="KW-0234">DNA repair</keyword>
<evidence type="ECO:0000256" key="11">
    <source>
        <dbReference type="ARBA" id="ARBA00022840"/>
    </source>
</evidence>
<dbReference type="SMART" id="SM00184">
    <property type="entry name" value="RING"/>
    <property type="match status" value="1"/>
</dbReference>